<dbReference type="Gene3D" id="3.40.50.720">
    <property type="entry name" value="NAD(P)-binding Rossmann-like Domain"/>
    <property type="match status" value="2"/>
</dbReference>
<dbReference type="Gene3D" id="3.40.30.10">
    <property type="entry name" value="Glutaredoxin"/>
    <property type="match status" value="1"/>
</dbReference>
<evidence type="ECO:0000256" key="2">
    <source>
        <dbReference type="ARBA" id="ARBA00004651"/>
    </source>
</evidence>
<gene>
    <name evidence="13" type="primary">CCDA1</name>
    <name evidence="13" type="ORF">AK812_SmicGene37888</name>
</gene>
<dbReference type="InterPro" id="IPR035985">
    <property type="entry name" value="Ubiquitin-activating_enz"/>
</dbReference>
<name>A0A1Q9CF67_SYMMI</name>
<dbReference type="Pfam" id="PF04564">
    <property type="entry name" value="U-box"/>
    <property type="match status" value="1"/>
</dbReference>
<evidence type="ECO:0000256" key="11">
    <source>
        <dbReference type="SAM" id="Phobius"/>
    </source>
</evidence>
<keyword evidence="10 11" id="KW-0472">Membrane</keyword>
<evidence type="ECO:0000256" key="3">
    <source>
        <dbReference type="ARBA" id="ARBA00006143"/>
    </source>
</evidence>
<dbReference type="PANTHER" id="PTHR31272:SF6">
    <property type="entry name" value="CYTOCHROME C-TYPE BIOGENESIS CCDA-LIKE CHLOROPLASTIC PROTEIN"/>
    <property type="match status" value="1"/>
</dbReference>
<dbReference type="GO" id="GO:0017004">
    <property type="term" value="P:cytochrome complex assembly"/>
    <property type="evidence" value="ECO:0007669"/>
    <property type="project" value="UniProtKB-KW"/>
</dbReference>
<evidence type="ECO:0000256" key="5">
    <source>
        <dbReference type="ARBA" id="ARBA00022528"/>
    </source>
</evidence>
<evidence type="ECO:0000256" key="10">
    <source>
        <dbReference type="ARBA" id="ARBA00023136"/>
    </source>
</evidence>
<keyword evidence="9 11" id="KW-1133">Transmembrane helix</keyword>
<feature type="transmembrane region" description="Helical" evidence="11">
    <location>
        <begin position="140"/>
        <end position="162"/>
    </location>
</feature>
<dbReference type="SUPFAM" id="SSF52833">
    <property type="entry name" value="Thioredoxin-like"/>
    <property type="match status" value="1"/>
</dbReference>
<dbReference type="GO" id="GO:0008641">
    <property type="term" value="F:ubiquitin-like modifier activating enzyme activity"/>
    <property type="evidence" value="ECO:0007669"/>
    <property type="project" value="InterPro"/>
</dbReference>
<comment type="subcellular location">
    <subcellularLocation>
        <location evidence="2">Cell membrane</location>
        <topology evidence="2">Multi-pass membrane protein</topology>
    </subcellularLocation>
    <subcellularLocation>
        <location evidence="1">Plastid</location>
        <location evidence="1">Chloroplast</location>
    </subcellularLocation>
</comment>
<proteinExistence type="inferred from homology"/>
<dbReference type="SUPFAM" id="SSF69572">
    <property type="entry name" value="Activating enzymes of the ubiquitin-like proteins"/>
    <property type="match status" value="1"/>
</dbReference>
<organism evidence="13 14">
    <name type="scientific">Symbiodinium microadriaticum</name>
    <name type="common">Dinoflagellate</name>
    <name type="synonym">Zooxanthella microadriatica</name>
    <dbReference type="NCBI Taxonomy" id="2951"/>
    <lineage>
        <taxon>Eukaryota</taxon>
        <taxon>Sar</taxon>
        <taxon>Alveolata</taxon>
        <taxon>Dinophyceae</taxon>
        <taxon>Suessiales</taxon>
        <taxon>Symbiodiniaceae</taxon>
        <taxon>Symbiodinium</taxon>
    </lineage>
</organism>
<dbReference type="PANTHER" id="PTHR31272">
    <property type="entry name" value="CYTOCHROME C-TYPE BIOGENESIS PROTEIN HI_1454-RELATED"/>
    <property type="match status" value="1"/>
</dbReference>
<dbReference type="InterPro" id="IPR051790">
    <property type="entry name" value="Cytochrome_c-biogenesis_DsbD"/>
</dbReference>
<dbReference type="InterPro" id="IPR013083">
    <property type="entry name" value="Znf_RING/FYVE/PHD"/>
</dbReference>
<dbReference type="Pfam" id="PF02683">
    <property type="entry name" value="DsbD_TM"/>
    <property type="match status" value="1"/>
</dbReference>
<evidence type="ECO:0000256" key="7">
    <source>
        <dbReference type="ARBA" id="ARBA00022692"/>
    </source>
</evidence>
<keyword evidence="8" id="KW-0201">Cytochrome c-type biogenesis</keyword>
<evidence type="ECO:0000256" key="1">
    <source>
        <dbReference type="ARBA" id="ARBA00004229"/>
    </source>
</evidence>
<feature type="domain" description="Thioredoxin" evidence="12">
    <location>
        <begin position="892"/>
        <end position="1029"/>
    </location>
</feature>
<keyword evidence="14" id="KW-1185">Reference proteome</keyword>
<dbReference type="GO" id="GO:0016567">
    <property type="term" value="P:protein ubiquitination"/>
    <property type="evidence" value="ECO:0007669"/>
    <property type="project" value="InterPro"/>
</dbReference>
<evidence type="ECO:0000313" key="13">
    <source>
        <dbReference type="EMBL" id="OLP81565.1"/>
    </source>
</evidence>
<dbReference type="GO" id="GO:0004842">
    <property type="term" value="F:ubiquitin-protein transferase activity"/>
    <property type="evidence" value="ECO:0007669"/>
    <property type="project" value="InterPro"/>
</dbReference>
<evidence type="ECO:0000256" key="6">
    <source>
        <dbReference type="ARBA" id="ARBA00022640"/>
    </source>
</evidence>
<accession>A0A1Q9CF67</accession>
<reference evidence="13 14" key="1">
    <citation type="submission" date="2016-02" db="EMBL/GenBank/DDBJ databases">
        <title>Genome analysis of coral dinoflagellate symbionts highlights evolutionary adaptations to a symbiotic lifestyle.</title>
        <authorList>
            <person name="Aranda M."/>
            <person name="Li Y."/>
            <person name="Liew Y.J."/>
            <person name="Baumgarten S."/>
            <person name="Simakov O."/>
            <person name="Wilson M."/>
            <person name="Piel J."/>
            <person name="Ashoor H."/>
            <person name="Bougouffa S."/>
            <person name="Bajic V.B."/>
            <person name="Ryu T."/>
            <person name="Ravasi T."/>
            <person name="Bayer T."/>
            <person name="Micklem G."/>
            <person name="Kim H."/>
            <person name="Bhak J."/>
            <person name="Lajeunesse T.C."/>
            <person name="Voolstra C.R."/>
        </authorList>
    </citation>
    <scope>NUCLEOTIDE SEQUENCE [LARGE SCALE GENOMIC DNA]</scope>
    <source>
        <strain evidence="13 14">CCMP2467</strain>
    </source>
</reference>
<keyword evidence="5" id="KW-0150">Chloroplast</keyword>
<dbReference type="SUPFAM" id="SSF57850">
    <property type="entry name" value="RING/U-box"/>
    <property type="match status" value="1"/>
</dbReference>
<comment type="caution">
    <text evidence="13">The sequence shown here is derived from an EMBL/GenBank/DDBJ whole genome shotgun (WGS) entry which is preliminary data.</text>
</comment>
<dbReference type="GO" id="GO:0005886">
    <property type="term" value="C:plasma membrane"/>
    <property type="evidence" value="ECO:0007669"/>
    <property type="project" value="UniProtKB-SubCell"/>
</dbReference>
<dbReference type="PROSITE" id="PS51352">
    <property type="entry name" value="THIOREDOXIN_2"/>
    <property type="match status" value="1"/>
</dbReference>
<dbReference type="SMART" id="SM00504">
    <property type="entry name" value="Ubox"/>
    <property type="match status" value="1"/>
</dbReference>
<feature type="transmembrane region" description="Helical" evidence="11">
    <location>
        <begin position="254"/>
        <end position="277"/>
    </location>
</feature>
<evidence type="ECO:0000256" key="4">
    <source>
        <dbReference type="ARBA" id="ARBA00022475"/>
    </source>
</evidence>
<dbReference type="Pfam" id="PF00085">
    <property type="entry name" value="Thioredoxin"/>
    <property type="match status" value="1"/>
</dbReference>
<dbReference type="Proteomes" id="UP000186817">
    <property type="component" value="Unassembled WGS sequence"/>
</dbReference>
<keyword evidence="4" id="KW-1003">Cell membrane</keyword>
<evidence type="ECO:0000259" key="12">
    <source>
        <dbReference type="PROSITE" id="PS51352"/>
    </source>
</evidence>
<protein>
    <submittedName>
        <fullName evidence="13">Cytochrome c-type biogenesis ccda-like chloroplastic protein 1</fullName>
    </submittedName>
</protein>
<dbReference type="InterPro" id="IPR036249">
    <property type="entry name" value="Thioredoxin-like_sf"/>
</dbReference>
<evidence type="ECO:0000256" key="8">
    <source>
        <dbReference type="ARBA" id="ARBA00022748"/>
    </source>
</evidence>
<evidence type="ECO:0000256" key="9">
    <source>
        <dbReference type="ARBA" id="ARBA00022989"/>
    </source>
</evidence>
<dbReference type="InterPro" id="IPR003613">
    <property type="entry name" value="Ubox_domain"/>
</dbReference>
<feature type="transmembrane region" description="Helical" evidence="11">
    <location>
        <begin position="308"/>
        <end position="329"/>
    </location>
</feature>
<comment type="similarity">
    <text evidence="3">Belongs to the DsbD family.</text>
</comment>
<feature type="transmembrane region" description="Helical" evidence="11">
    <location>
        <begin position="174"/>
        <end position="193"/>
    </location>
</feature>
<keyword evidence="6" id="KW-0934">Plastid</keyword>
<dbReference type="GO" id="GO:0009507">
    <property type="term" value="C:chloroplast"/>
    <property type="evidence" value="ECO:0007669"/>
    <property type="project" value="UniProtKB-SubCell"/>
</dbReference>
<sequence length="1569" mass="169906">MSLGYVARPATPFLLACPRCLVRDHALAEGDGTSKRRYGVWSGQAGRLRGARRTFQDARSGLRAQDSSSAFGLESWLFAAASQANEVVNQGLSDGGPFLIPILFMGGLASSLNPCTAASLPAAAASVAALSRRQSPVLQALAYTAGSAVVLVALGVAVAFAGERLPLGEGILPWLFPVVAVVMGLSLLEIIPLKLSGIPGLGETIEAAPRELRGFLLGMASAAGSSPCATPVLVTTTTYLASHSVGMANSALLLFSYAMGYSAPLALVSVSAGFLPIFQETGQWGKSATGVVILLAGSWQLLTKIHDAYGLEAEAGIYLVLLTLVLLLLPDDRAMPEAVPASVSPLPGQVGVYEYSPVRLREELRPFEEVIDTLNSAADAASHIGDILPPLVEWCSSALTRSEDDGATEAEQIELCWSTCCVVEAEMLQSCLMAFTCLFPPLRPSADDAKDERSGRCEHEHELVQLLSKVALEIDGLSIYLFGSLCHDRCDPKLRSALEGSVACLLLCMVRASRSPVSIEMVLELVHGDALWAFYVAKAVMNWRDYEAVPDDSDILATSVLVAVLSLHKPHLAFLRESTLAYNTVPIDSRHEVVRQHRAEVASAFAHSSFEVFLLSNCFTRKCLPELASFLACIAGPGSVTLEYSEQFWELFLGNLDNVFAAYWTDCAFLSIANPPKRQQCERFLQSSLCVQDQPSLPFALSVICVLVASAGMLPCEPASSGLQDLISSLPVASSAKFRAASERWLGLGCEKLRFWLLPPAELDCISQDSVEEYGMAEPLRLRYVFSDAPQHLCCQLDGQLMLDPVRSPAGHLFERWNLGRALQECSQCPVTAVPLSLSDCPRSPRAALPHDLGTAPEGFEIDGRRVALASLFGGVAVASFPEVMPYLRGRSDVLAPADMIAAAGAQSRPLQVALQSGRPLLVDFSATWCADCVVMAPILEEMQKLPASCKFGRCCPIMYGDDVEFVTMDVSNWTRNSGDEDMDWWTREFRVDGIPHIAFVLPDRRVVTALIGNLPREVLVANIEALAAVSKDGTQELPQLPYVMFDAFDSGRRRVELRPDQKTREIYSSRADGDVAAITAHVATIQKELGVDGSTDAEFVKRFCQNALNCEVFRFRTLEDEFRPPTVEEGGIDLEDELQDEDSLVAWYIALRAADKFREDRQHWPGAMSQLGLLFKISPISSWLETAISILASRAVFWRMASAESTCQIIKDSMGDNMPWKVQVSTGSTSSDIGSEQCQEFSREGSSASGLTELDEKIHSAPCVGDATSVRLMVEALAIGSLSTFPTMPVTPPPGLEASVEFELASEIPSKAQPMLGSEELEHQIPSLQELFCQQVWQHGRGYPMAPPGLSSTWNTLEAPSGPTLPATSLPPSAAQKIAMQDLCHSWQTQWSPQKTLATASSKPAQARTRQFCTECGSRLKQRIVSIQSSSNTFMKSPTSQPELRHFIPRLHASTFHSSELEADRIGTVVSKPDRGDGEKDVAGDVATLTGLASKILSSYKASVSTDAMSKMIEEVVRYGGCELHTTSSVLGGITSQEVVKLVTKQYSPLCNTLLYDGLQGKMQVLEM</sequence>
<keyword evidence="7 11" id="KW-0812">Transmembrane</keyword>
<dbReference type="InterPro" id="IPR013766">
    <property type="entry name" value="Thioredoxin_domain"/>
</dbReference>
<evidence type="ECO:0000313" key="14">
    <source>
        <dbReference type="Proteomes" id="UP000186817"/>
    </source>
</evidence>
<dbReference type="InterPro" id="IPR003834">
    <property type="entry name" value="Cyt_c_assmbl_TM_dom"/>
</dbReference>
<dbReference type="OrthoDB" id="2121326at2759"/>
<feature type="transmembrane region" description="Helical" evidence="11">
    <location>
        <begin position="214"/>
        <end position="234"/>
    </location>
</feature>
<dbReference type="Gene3D" id="3.30.40.10">
    <property type="entry name" value="Zinc/RING finger domain, C3HC4 (zinc finger)"/>
    <property type="match status" value="1"/>
</dbReference>
<dbReference type="EMBL" id="LSRX01001270">
    <property type="protein sequence ID" value="OLP81565.1"/>
    <property type="molecule type" value="Genomic_DNA"/>
</dbReference>